<evidence type="ECO:0000313" key="4">
    <source>
        <dbReference type="EMBL" id="RGE64615.1"/>
    </source>
</evidence>
<dbReference type="Gene3D" id="3.40.630.40">
    <property type="entry name" value="Zn-dependent exopeptidases"/>
    <property type="match status" value="1"/>
</dbReference>
<dbReference type="InterPro" id="IPR051056">
    <property type="entry name" value="Glycosyl_Hydrolase_73"/>
</dbReference>
<dbReference type="GO" id="GO:0008745">
    <property type="term" value="F:N-acetylmuramoyl-L-alanine amidase activity"/>
    <property type="evidence" value="ECO:0007669"/>
    <property type="project" value="InterPro"/>
</dbReference>
<dbReference type="Gene3D" id="1.10.530.10">
    <property type="match status" value="1"/>
</dbReference>
<feature type="domain" description="Mannosyl-glycoprotein endo-beta-N-acetylglucosamidase-like" evidence="2">
    <location>
        <begin position="187"/>
        <end position="354"/>
    </location>
</feature>
<evidence type="ECO:0000313" key="5">
    <source>
        <dbReference type="Proteomes" id="UP000261166"/>
    </source>
</evidence>
<evidence type="ECO:0008006" key="6">
    <source>
        <dbReference type="Google" id="ProtNLM"/>
    </source>
</evidence>
<dbReference type="PANTHER" id="PTHR33308:SF9">
    <property type="entry name" value="PEPTIDOGLYCAN HYDROLASE FLGJ"/>
    <property type="match status" value="1"/>
</dbReference>
<protein>
    <recommendedName>
        <fullName evidence="6">Mannosyl-glycoprotein endo-beta-N-acetylglucosamidase-like domain-containing protein</fullName>
    </recommendedName>
</protein>
<dbReference type="Pfam" id="PF01520">
    <property type="entry name" value="Amidase_3"/>
    <property type="match status" value="1"/>
</dbReference>
<reference evidence="4 5" key="1">
    <citation type="submission" date="2018-08" db="EMBL/GenBank/DDBJ databases">
        <title>A genome reference for cultivated species of the human gut microbiota.</title>
        <authorList>
            <person name="Zou Y."/>
            <person name="Xue W."/>
            <person name="Luo G."/>
        </authorList>
    </citation>
    <scope>NUCLEOTIDE SEQUENCE [LARGE SCALE GENOMIC DNA]</scope>
    <source>
        <strain evidence="4 5">AF26-4BH</strain>
    </source>
</reference>
<accession>A0A3E3IC17</accession>
<dbReference type="GO" id="GO:0004040">
    <property type="term" value="F:amidase activity"/>
    <property type="evidence" value="ECO:0007669"/>
    <property type="project" value="InterPro"/>
</dbReference>
<dbReference type="SUPFAM" id="SSF53187">
    <property type="entry name" value="Zn-dependent exopeptidases"/>
    <property type="match status" value="1"/>
</dbReference>
<dbReference type="OrthoDB" id="5344211at2"/>
<name>A0A3E3IC17_9FIRM</name>
<organism evidence="4 5">
    <name type="scientific">Eisenbergiella massiliensis</name>
    <dbReference type="NCBI Taxonomy" id="1720294"/>
    <lineage>
        <taxon>Bacteria</taxon>
        <taxon>Bacillati</taxon>
        <taxon>Bacillota</taxon>
        <taxon>Clostridia</taxon>
        <taxon>Lachnospirales</taxon>
        <taxon>Lachnospiraceae</taxon>
        <taxon>Eisenbergiella</taxon>
    </lineage>
</organism>
<dbReference type="CDD" id="cd02696">
    <property type="entry name" value="MurNAc-LAA"/>
    <property type="match status" value="1"/>
</dbReference>
<evidence type="ECO:0000259" key="3">
    <source>
        <dbReference type="SMART" id="SM00646"/>
    </source>
</evidence>
<gene>
    <name evidence="4" type="ORF">DWY69_26635</name>
</gene>
<proteinExistence type="predicted"/>
<dbReference type="GO" id="GO:0009253">
    <property type="term" value="P:peptidoglycan catabolic process"/>
    <property type="evidence" value="ECO:0007669"/>
    <property type="project" value="InterPro"/>
</dbReference>
<keyword evidence="1" id="KW-0378">Hydrolase</keyword>
<dbReference type="PANTHER" id="PTHR33308">
    <property type="entry name" value="PEPTIDOGLYCAN HYDROLASE FLGJ"/>
    <property type="match status" value="1"/>
</dbReference>
<dbReference type="AlphaFoldDB" id="A0A3E3IC17"/>
<dbReference type="InterPro" id="IPR002508">
    <property type="entry name" value="MurNAc-LAA_cat"/>
</dbReference>
<comment type="caution">
    <text evidence="4">The sequence shown here is derived from an EMBL/GenBank/DDBJ whole genome shotgun (WGS) entry which is preliminary data.</text>
</comment>
<feature type="domain" description="MurNAc-LAA" evidence="3">
    <location>
        <begin position="66"/>
        <end position="176"/>
    </location>
</feature>
<dbReference type="RefSeq" id="WP_117531599.1">
    <property type="nucleotide sequence ID" value="NZ_JBKVAZ010000028.1"/>
</dbReference>
<sequence>MRINIHAGHNPDGMTACGAVGLIRESTEARAVKDRVVAQLTAMGHTVHDCTCNNGAGKEDVLKRIVAACNSHEVDLDVSIHFNGGAQVKADGKTTGTEVLVYNNASRAVPRAHQIADSIAALGYRNRGVMERPGLYVLKHTKAPALLVECCFVDDPEDVSLYSADRMAAAIVAGITGQAAETTADAARLAAMSREEFVEYIGGMAAADMQTSGILASVTAAQSILESGYGKSELALQALNLGGMKAELSGNTWASAWDGRTYIKDTAEQRADGSYYTVTAAFRAYPSVSAYLADHSAYLAGARAGSDLRYAGVIGCRDYRRAFEIIKAGNYASSLDYVDKLCAVVERWNLTRFDNVAVQEPGVIHTLSVADVWTREEAEKFMKQYEAKLASIGLRGVIHKVKILE</sequence>
<dbReference type="InterPro" id="IPR002901">
    <property type="entry name" value="MGlyc_endo_b_GlcNAc-like_dom"/>
</dbReference>
<evidence type="ECO:0000259" key="2">
    <source>
        <dbReference type="SMART" id="SM00047"/>
    </source>
</evidence>
<dbReference type="EMBL" id="QVLU01000038">
    <property type="protein sequence ID" value="RGE64615.1"/>
    <property type="molecule type" value="Genomic_DNA"/>
</dbReference>
<dbReference type="Proteomes" id="UP000261166">
    <property type="component" value="Unassembled WGS sequence"/>
</dbReference>
<dbReference type="SMART" id="SM00047">
    <property type="entry name" value="LYZ2"/>
    <property type="match status" value="1"/>
</dbReference>
<dbReference type="SMART" id="SM00646">
    <property type="entry name" value="Ami_3"/>
    <property type="match status" value="1"/>
</dbReference>
<evidence type="ECO:0000256" key="1">
    <source>
        <dbReference type="ARBA" id="ARBA00022801"/>
    </source>
</evidence>
<dbReference type="Gene3D" id="4.10.80.30">
    <property type="entry name" value="DNA polymerase, domain 6"/>
    <property type="match status" value="1"/>
</dbReference>
<dbReference type="Pfam" id="PF01832">
    <property type="entry name" value="Glucosaminidase"/>
    <property type="match status" value="1"/>
</dbReference>